<sequence>MIINGKYLLFNQFILLFLRFDNLLNRTMWYVTYNAILFNNKIFFFNTNRIAGSILPYLIQNPISLLR</sequence>
<comment type="caution">
    <text evidence="1">The sequence shown here is derived from an EMBL/GenBank/DDBJ whole genome shotgun (WGS) entry which is preliminary data.</text>
</comment>
<name>A0A7X5QAP6_9GAMM</name>
<gene>
    <name evidence="1" type="ORF">C5469_01520</name>
</gene>
<protein>
    <submittedName>
        <fullName evidence="1">Uncharacterized protein</fullName>
    </submittedName>
</protein>
<evidence type="ECO:0000313" key="2">
    <source>
        <dbReference type="Proteomes" id="UP000591844"/>
    </source>
</evidence>
<proteinExistence type="predicted"/>
<organism evidence="1 2">
    <name type="scientific">Photorhabdus cinerea</name>
    <dbReference type="NCBI Taxonomy" id="471575"/>
    <lineage>
        <taxon>Bacteria</taxon>
        <taxon>Pseudomonadati</taxon>
        <taxon>Pseudomonadota</taxon>
        <taxon>Gammaproteobacteria</taxon>
        <taxon>Enterobacterales</taxon>
        <taxon>Morganellaceae</taxon>
        <taxon>Photorhabdus</taxon>
    </lineage>
</organism>
<evidence type="ECO:0000313" key="1">
    <source>
        <dbReference type="EMBL" id="NHB90868.1"/>
    </source>
</evidence>
<dbReference type="EMBL" id="PUJW01000001">
    <property type="protein sequence ID" value="NHB90868.1"/>
    <property type="molecule type" value="Genomic_DNA"/>
</dbReference>
<reference evidence="1 2" key="1">
    <citation type="submission" date="2018-02" db="EMBL/GenBank/DDBJ databases">
        <authorList>
            <person name="Machado R.A."/>
        </authorList>
    </citation>
    <scope>NUCLEOTIDE SEQUENCE [LARGE SCALE GENOMIC DNA]</scope>
    <source>
        <strain evidence="1 2">DSM 19724</strain>
    </source>
</reference>
<dbReference type="AlphaFoldDB" id="A0A7X5QAP6"/>
<accession>A0A7X5QAP6</accession>
<dbReference type="Proteomes" id="UP000591844">
    <property type="component" value="Unassembled WGS sequence"/>
</dbReference>
<keyword evidence="2" id="KW-1185">Reference proteome</keyword>